<dbReference type="Pfam" id="PF01300">
    <property type="entry name" value="Sua5_yciO_yrdC"/>
    <property type="match status" value="1"/>
</dbReference>
<evidence type="ECO:0000259" key="10">
    <source>
        <dbReference type="PROSITE" id="PS51160"/>
    </source>
</evidence>
<accession>A0ABW4XI99</accession>
<dbReference type="Gene3D" id="3.90.870.50">
    <property type="match status" value="1"/>
</dbReference>
<dbReference type="InterPro" id="IPR006070">
    <property type="entry name" value="Sua5-like_dom"/>
</dbReference>
<dbReference type="Gene3D" id="3.30.420.360">
    <property type="match status" value="1"/>
</dbReference>
<keyword evidence="6" id="KW-0862">Zinc</keyword>
<dbReference type="InterPro" id="IPR055128">
    <property type="entry name" value="HypF_C_2"/>
</dbReference>
<keyword evidence="13" id="KW-1185">Reference proteome</keyword>
<dbReference type="Pfam" id="PF07503">
    <property type="entry name" value="zf-HYPF"/>
    <property type="match status" value="2"/>
</dbReference>
<comment type="caution">
    <text evidence="12">The sequence shown here is derived from an EMBL/GenBank/DDBJ whole genome shotgun (WGS) entry which is preliminary data.</text>
</comment>
<evidence type="ECO:0000313" key="12">
    <source>
        <dbReference type="EMBL" id="MFD2095266.1"/>
    </source>
</evidence>
<reference evidence="13" key="1">
    <citation type="journal article" date="2019" name="Int. J. Syst. Evol. Microbiol.">
        <title>The Global Catalogue of Microorganisms (GCM) 10K type strain sequencing project: providing services to taxonomists for standard genome sequencing and annotation.</title>
        <authorList>
            <consortium name="The Broad Institute Genomics Platform"/>
            <consortium name="The Broad Institute Genome Sequencing Center for Infectious Disease"/>
            <person name="Wu L."/>
            <person name="Ma J."/>
        </authorList>
    </citation>
    <scope>NUCLEOTIDE SEQUENCE [LARGE SCALE GENOMIC DNA]</scope>
    <source>
        <strain evidence="13">CGMCC 1.10992</strain>
    </source>
</reference>
<dbReference type="SUPFAM" id="SSF54975">
    <property type="entry name" value="Acylphosphatase/BLUF domain-like"/>
    <property type="match status" value="1"/>
</dbReference>
<evidence type="ECO:0000256" key="6">
    <source>
        <dbReference type="ARBA" id="ARBA00022833"/>
    </source>
</evidence>
<comment type="catalytic activity">
    <reaction evidence="9">
        <text>an acyl phosphate + H2O = a carboxylate + phosphate + H(+)</text>
        <dbReference type="Rhea" id="RHEA:14965"/>
        <dbReference type="ChEBI" id="CHEBI:15377"/>
        <dbReference type="ChEBI" id="CHEBI:15378"/>
        <dbReference type="ChEBI" id="CHEBI:29067"/>
        <dbReference type="ChEBI" id="CHEBI:43474"/>
        <dbReference type="ChEBI" id="CHEBI:59918"/>
        <dbReference type="EC" id="3.6.1.7"/>
    </reaction>
</comment>
<feature type="domain" description="Acylphosphatase-like" evidence="10">
    <location>
        <begin position="1"/>
        <end position="87"/>
    </location>
</feature>
<dbReference type="Proteomes" id="UP001597380">
    <property type="component" value="Unassembled WGS sequence"/>
</dbReference>
<dbReference type="PROSITE" id="PS51160">
    <property type="entry name" value="ACYLPHOSPHATASE_3"/>
    <property type="match status" value="1"/>
</dbReference>
<dbReference type="PIRSF" id="PIRSF006256">
    <property type="entry name" value="CMPcnvr_hdrg_mat"/>
    <property type="match status" value="1"/>
</dbReference>
<dbReference type="SUPFAM" id="SSF55821">
    <property type="entry name" value="YrdC/RibB"/>
    <property type="match status" value="1"/>
</dbReference>
<feature type="domain" description="YrdC-like" evidence="11">
    <location>
        <begin position="196"/>
        <end position="393"/>
    </location>
</feature>
<dbReference type="NCBIfam" id="TIGR00143">
    <property type="entry name" value="hypF"/>
    <property type="match status" value="1"/>
</dbReference>
<evidence type="ECO:0000259" key="11">
    <source>
        <dbReference type="PROSITE" id="PS51163"/>
    </source>
</evidence>
<feature type="active site" evidence="9">
    <location>
        <position position="34"/>
    </location>
</feature>
<dbReference type="RefSeq" id="WP_377776185.1">
    <property type="nucleotide sequence ID" value="NZ_JBHUHT010000008.1"/>
</dbReference>
<dbReference type="InterPro" id="IPR036046">
    <property type="entry name" value="Acylphosphatase-like_dom_sf"/>
</dbReference>
<dbReference type="InterPro" id="IPR017968">
    <property type="entry name" value="Acylphosphatase_CS"/>
</dbReference>
<sequence>MAELHIRGQVQGVGFRPCVWQLARALGLNGEVMNSGEGVIVSLFPADRRDEFVAKLRNNLPPQAQIDSITCEQTVVAKPPEDFTIAPSVASCADTHVLPDLATCSHCLDELFSSNSRFYQYPLLNCCHCGPRYSIIQAMPYDRGHTSMADFVMCKACQAEYASPDNRRFHAQPTACPTCGPQLALINTTNGTSNVTTPLADTAACLKQGGVIAIKGVGGFHLACDALNVDAVNRLRKAKKRPEKPLALMMHDLNEVGAYCQINRSEAEQLTSPAAPIVLLQSRISALPHNIAPGLDRTGVMLPSNPIQHLLMANIEGPLVMTSANLSGEPPATSLNELTKLIELTEIDRDQTSGLFGGIDAIHTHNRHIVRRVDDSVVQCTGSGVQILRRARGYAPAPIKLPRGFDQCHGVLALGGDLKNAAAISRHGFVYISAYLGDLEPLSVQRQCRASIDDLRQLFTSDLSHICCDTHPGYISRELACELAGATGCEITEVQHHHAHLAACLAEHQIPLDENKVLGLILDGTGAAPANSPHPIWGGEFLLGNYREFEHLGGLPAVPLPGAEKATKHPWRNLLAHLESFSPHWREFSLPAFTALKQHPIEPLCAAIRQEINSPKASSCGRLFDAVAALTGCAPTVQSYEGQAAMGLQNSAEKALNSGCQITMDNSPEWDFKTLWHNLITDMVQHQDPNRTALYFHLQFSAMLSQQLLQLAKKHQVTTIALSGGCWQNRLLLDLVVDQLQQHKMQVMSPHQYPCNDGGLALGQIAIGWAARAASAG</sequence>
<name>A0ABW4XI99_9GAMM</name>
<evidence type="ECO:0000256" key="1">
    <source>
        <dbReference type="ARBA" id="ARBA00004711"/>
    </source>
</evidence>
<dbReference type="InterPro" id="IPR004421">
    <property type="entry name" value="Carbamoyltransferase_HypF"/>
</dbReference>
<comment type="pathway">
    <text evidence="1 8">Protein modification; [NiFe] hydrogenase maturation.</text>
</comment>
<keyword evidence="4" id="KW-0479">Metal-binding</keyword>
<dbReference type="InterPro" id="IPR041440">
    <property type="entry name" value="HypF_C"/>
</dbReference>
<dbReference type="PROSITE" id="PS00150">
    <property type="entry name" value="ACYLPHOSPHATASE_1"/>
    <property type="match status" value="1"/>
</dbReference>
<dbReference type="PANTHER" id="PTHR42959:SF1">
    <property type="entry name" value="CARBAMOYLTRANSFERASE HYPF"/>
    <property type="match status" value="1"/>
</dbReference>
<dbReference type="Pfam" id="PF22521">
    <property type="entry name" value="HypF_C_2"/>
    <property type="match status" value="1"/>
</dbReference>
<evidence type="ECO:0000256" key="3">
    <source>
        <dbReference type="ARBA" id="ARBA00022598"/>
    </source>
</evidence>
<evidence type="ECO:0000256" key="5">
    <source>
        <dbReference type="ARBA" id="ARBA00022771"/>
    </source>
</evidence>
<keyword evidence="9" id="KW-0378">Hydrolase</keyword>
<organism evidence="12 13">
    <name type="scientific">Corallincola platygyrae</name>
    <dbReference type="NCBI Taxonomy" id="1193278"/>
    <lineage>
        <taxon>Bacteria</taxon>
        <taxon>Pseudomonadati</taxon>
        <taxon>Pseudomonadota</taxon>
        <taxon>Gammaproteobacteria</taxon>
        <taxon>Alteromonadales</taxon>
        <taxon>Psychromonadaceae</taxon>
        <taxon>Corallincola</taxon>
    </lineage>
</organism>
<dbReference type="InterPro" id="IPR017945">
    <property type="entry name" value="DHBP_synth_RibB-like_a/b_dom"/>
</dbReference>
<dbReference type="Pfam" id="PF00708">
    <property type="entry name" value="Acylphosphatase"/>
    <property type="match status" value="1"/>
</dbReference>
<protein>
    <recommendedName>
        <fullName evidence="8">Carbamoyltransferase HypF</fullName>
        <ecNumber evidence="8">6.2.-.-</ecNumber>
    </recommendedName>
</protein>
<comment type="function">
    <text evidence="8">Involved in the maturation of [NiFe] hydrogenases. Along with HypE, it catalyzes the synthesis of the CN ligands of the active site iron of [NiFe]-hydrogenases. HypF functions as a carbamoyl transferase using carbamoylphosphate as a substrate and transferring the carboxamido moiety in an ATP-dependent reaction to the thiolate of the C-terminal cysteine of HypE yielding a protein-S-carboxamide.</text>
</comment>
<proteinExistence type="inferred from homology"/>
<dbReference type="PANTHER" id="PTHR42959">
    <property type="entry name" value="CARBAMOYLTRANSFERASE"/>
    <property type="match status" value="1"/>
</dbReference>
<dbReference type="EMBL" id="JBHUHT010000008">
    <property type="protein sequence ID" value="MFD2095266.1"/>
    <property type="molecule type" value="Genomic_DNA"/>
</dbReference>
<keyword evidence="5" id="KW-0863">Zinc-finger</keyword>
<dbReference type="PROSITE" id="PS51163">
    <property type="entry name" value="YRDC"/>
    <property type="match status" value="1"/>
</dbReference>
<evidence type="ECO:0000256" key="9">
    <source>
        <dbReference type="PROSITE-ProRule" id="PRU00520"/>
    </source>
</evidence>
<dbReference type="EC" id="6.2.-.-" evidence="8"/>
<dbReference type="Gene3D" id="3.30.420.40">
    <property type="match status" value="1"/>
</dbReference>
<evidence type="ECO:0000313" key="13">
    <source>
        <dbReference type="Proteomes" id="UP001597380"/>
    </source>
</evidence>
<evidence type="ECO:0000256" key="4">
    <source>
        <dbReference type="ARBA" id="ARBA00022723"/>
    </source>
</evidence>
<evidence type="ECO:0000256" key="7">
    <source>
        <dbReference type="ARBA" id="ARBA00048220"/>
    </source>
</evidence>
<dbReference type="Pfam" id="PF17788">
    <property type="entry name" value="HypF_C"/>
    <property type="match status" value="1"/>
</dbReference>
<comment type="catalytic activity">
    <reaction evidence="7 8">
        <text>C-terminal L-cysteinyl-[HypE protein] + carbamoyl phosphate + ATP + H2O = C-terminal S-carboxamide-L-cysteinyl-[HypE protein] + AMP + phosphate + diphosphate + H(+)</text>
        <dbReference type="Rhea" id="RHEA:55636"/>
        <dbReference type="Rhea" id="RHEA-COMP:14247"/>
        <dbReference type="Rhea" id="RHEA-COMP:14392"/>
        <dbReference type="ChEBI" id="CHEBI:15377"/>
        <dbReference type="ChEBI" id="CHEBI:15378"/>
        <dbReference type="ChEBI" id="CHEBI:30616"/>
        <dbReference type="ChEBI" id="CHEBI:33019"/>
        <dbReference type="ChEBI" id="CHEBI:43474"/>
        <dbReference type="ChEBI" id="CHEBI:58228"/>
        <dbReference type="ChEBI" id="CHEBI:76913"/>
        <dbReference type="ChEBI" id="CHEBI:139126"/>
        <dbReference type="ChEBI" id="CHEBI:456215"/>
    </reaction>
</comment>
<dbReference type="InterPro" id="IPR001792">
    <property type="entry name" value="Acylphosphatase-like_dom"/>
</dbReference>
<evidence type="ECO:0000256" key="2">
    <source>
        <dbReference type="ARBA" id="ARBA00008097"/>
    </source>
</evidence>
<comment type="similarity">
    <text evidence="2 8">Belongs to the carbamoyltransferase HypF family.</text>
</comment>
<dbReference type="GO" id="GO:0016874">
    <property type="term" value="F:ligase activity"/>
    <property type="evidence" value="ECO:0007669"/>
    <property type="project" value="UniProtKB-KW"/>
</dbReference>
<keyword evidence="3 12" id="KW-0436">Ligase</keyword>
<evidence type="ECO:0000256" key="8">
    <source>
        <dbReference type="PIRNR" id="PIRNR006256"/>
    </source>
</evidence>
<gene>
    <name evidence="12" type="primary">hypF</name>
    <name evidence="12" type="ORF">ACFSJ3_04655</name>
</gene>
<dbReference type="Gene3D" id="3.30.110.120">
    <property type="match status" value="1"/>
</dbReference>
<dbReference type="InterPro" id="IPR011125">
    <property type="entry name" value="Znf_HypF"/>
</dbReference>
<dbReference type="InterPro" id="IPR051060">
    <property type="entry name" value="Carbamoyltrans_HypF-like"/>
</dbReference>
<feature type="active site" evidence="9">
    <location>
        <position position="16"/>
    </location>
</feature>